<dbReference type="SMART" id="SM00388">
    <property type="entry name" value="HisKA"/>
    <property type="match status" value="1"/>
</dbReference>
<evidence type="ECO:0000256" key="1">
    <source>
        <dbReference type="ARBA" id="ARBA00000085"/>
    </source>
</evidence>
<evidence type="ECO:0000259" key="6">
    <source>
        <dbReference type="PROSITE" id="PS50109"/>
    </source>
</evidence>
<dbReference type="GO" id="GO:0000156">
    <property type="term" value="F:phosphorelay response regulator activity"/>
    <property type="evidence" value="ECO:0007669"/>
    <property type="project" value="TreeGrafter"/>
</dbReference>
<dbReference type="PANTHER" id="PTHR42878">
    <property type="entry name" value="TWO-COMPONENT HISTIDINE KINASE"/>
    <property type="match status" value="1"/>
</dbReference>
<dbReference type="InterPro" id="IPR005467">
    <property type="entry name" value="His_kinase_dom"/>
</dbReference>
<reference evidence="7" key="1">
    <citation type="submission" date="2024-06" db="EMBL/GenBank/DDBJ databases">
        <title>Draft Genome Sequence of Deinococcus sonorensis Type Strain KR-87, a Biofilm Producing Representative of the Genus Deinococcus.</title>
        <authorList>
            <person name="Boren L.S."/>
            <person name="Grosso R.A."/>
            <person name="Hugenberg-Cox A.N."/>
            <person name="Hill J.T.E."/>
            <person name="Albert C.M."/>
            <person name="Tuohy J.M."/>
        </authorList>
    </citation>
    <scope>NUCLEOTIDE SEQUENCE</scope>
    <source>
        <strain evidence="7">KR-87</strain>
        <plasmid evidence="7">pDson02</plasmid>
    </source>
</reference>
<dbReference type="RefSeq" id="WP_350245648.1">
    <property type="nucleotide sequence ID" value="NZ_CP158300.1"/>
</dbReference>
<dbReference type="SUPFAM" id="SSF47384">
    <property type="entry name" value="Homodimeric domain of signal transducing histidine kinase"/>
    <property type="match status" value="1"/>
</dbReference>
<dbReference type="Gene3D" id="3.30.565.10">
    <property type="entry name" value="Histidine kinase-like ATPase, C-terminal domain"/>
    <property type="match status" value="1"/>
</dbReference>
<evidence type="ECO:0000256" key="3">
    <source>
        <dbReference type="ARBA" id="ARBA00022553"/>
    </source>
</evidence>
<organism evidence="7">
    <name type="scientific">Deinococcus sonorensis KR-87</name>
    <dbReference type="NCBI Taxonomy" id="694439"/>
    <lineage>
        <taxon>Bacteria</taxon>
        <taxon>Thermotogati</taxon>
        <taxon>Deinococcota</taxon>
        <taxon>Deinococci</taxon>
        <taxon>Deinococcales</taxon>
        <taxon>Deinococcaceae</taxon>
        <taxon>Deinococcus</taxon>
    </lineage>
</organism>
<accession>A0AAU7UGS7</accession>
<dbReference type="GO" id="GO:0000155">
    <property type="term" value="F:phosphorelay sensor kinase activity"/>
    <property type="evidence" value="ECO:0007669"/>
    <property type="project" value="InterPro"/>
</dbReference>
<dbReference type="AlphaFoldDB" id="A0AAU7UGS7"/>
<dbReference type="EMBL" id="CP158300">
    <property type="protein sequence ID" value="XBV87499.1"/>
    <property type="molecule type" value="Genomic_DNA"/>
</dbReference>
<gene>
    <name evidence="7" type="ORF">ABOD76_20845</name>
</gene>
<feature type="domain" description="Histidine kinase" evidence="6">
    <location>
        <begin position="180"/>
        <end position="395"/>
    </location>
</feature>
<dbReference type="SUPFAM" id="SSF55785">
    <property type="entry name" value="PYP-like sensor domain (PAS domain)"/>
    <property type="match status" value="1"/>
</dbReference>
<keyword evidence="7" id="KW-0067">ATP-binding</keyword>
<name>A0AAU7UGS7_9DEIO</name>
<dbReference type="GO" id="GO:0005524">
    <property type="term" value="F:ATP binding"/>
    <property type="evidence" value="ECO:0007669"/>
    <property type="project" value="UniProtKB-KW"/>
</dbReference>
<dbReference type="KEGG" id="dsc:ABOD76_20845"/>
<keyword evidence="7" id="KW-0614">Plasmid</keyword>
<dbReference type="PRINTS" id="PR00344">
    <property type="entry name" value="BCTRLSENSOR"/>
</dbReference>
<dbReference type="CDD" id="cd00082">
    <property type="entry name" value="HisKA"/>
    <property type="match status" value="1"/>
</dbReference>
<dbReference type="EC" id="2.7.13.3" evidence="2"/>
<keyword evidence="4" id="KW-0808">Transferase</keyword>
<dbReference type="InterPro" id="IPR003661">
    <property type="entry name" value="HisK_dim/P_dom"/>
</dbReference>
<keyword evidence="5" id="KW-0418">Kinase</keyword>
<dbReference type="GO" id="GO:0030295">
    <property type="term" value="F:protein kinase activator activity"/>
    <property type="evidence" value="ECO:0007669"/>
    <property type="project" value="TreeGrafter"/>
</dbReference>
<dbReference type="SMART" id="SM00387">
    <property type="entry name" value="HATPase_c"/>
    <property type="match status" value="1"/>
</dbReference>
<dbReference type="Gene3D" id="3.30.450.20">
    <property type="entry name" value="PAS domain"/>
    <property type="match status" value="1"/>
</dbReference>
<evidence type="ECO:0000256" key="5">
    <source>
        <dbReference type="ARBA" id="ARBA00022777"/>
    </source>
</evidence>
<dbReference type="InterPro" id="IPR035965">
    <property type="entry name" value="PAS-like_dom_sf"/>
</dbReference>
<dbReference type="PROSITE" id="PS50109">
    <property type="entry name" value="HIS_KIN"/>
    <property type="match status" value="1"/>
</dbReference>
<dbReference type="Gene3D" id="1.10.287.130">
    <property type="match status" value="1"/>
</dbReference>
<dbReference type="InterPro" id="IPR003594">
    <property type="entry name" value="HATPase_dom"/>
</dbReference>
<dbReference type="InterPro" id="IPR004358">
    <property type="entry name" value="Sig_transdc_His_kin-like_C"/>
</dbReference>
<protein>
    <recommendedName>
        <fullName evidence="2">histidine kinase</fullName>
        <ecNumber evidence="2">2.7.13.3</ecNumber>
    </recommendedName>
</protein>
<dbReference type="Pfam" id="PF02518">
    <property type="entry name" value="HATPase_c"/>
    <property type="match status" value="1"/>
</dbReference>
<dbReference type="InterPro" id="IPR036890">
    <property type="entry name" value="HATPase_C_sf"/>
</dbReference>
<proteinExistence type="predicted"/>
<dbReference type="PANTHER" id="PTHR42878:SF15">
    <property type="entry name" value="BACTERIOPHYTOCHROME"/>
    <property type="match status" value="1"/>
</dbReference>
<dbReference type="GO" id="GO:0007234">
    <property type="term" value="P:osmosensory signaling via phosphorelay pathway"/>
    <property type="evidence" value="ECO:0007669"/>
    <property type="project" value="TreeGrafter"/>
</dbReference>
<dbReference type="SUPFAM" id="SSF55874">
    <property type="entry name" value="ATPase domain of HSP90 chaperone/DNA topoisomerase II/histidine kinase"/>
    <property type="match status" value="1"/>
</dbReference>
<keyword evidence="7" id="KW-0547">Nucleotide-binding</keyword>
<evidence type="ECO:0000313" key="7">
    <source>
        <dbReference type="EMBL" id="XBV87499.1"/>
    </source>
</evidence>
<keyword evidence="3" id="KW-0597">Phosphoprotein</keyword>
<dbReference type="FunFam" id="3.30.565.10:FF:000006">
    <property type="entry name" value="Sensor histidine kinase WalK"/>
    <property type="match status" value="1"/>
</dbReference>
<dbReference type="InterPro" id="IPR036097">
    <property type="entry name" value="HisK_dim/P_sf"/>
</dbReference>
<dbReference type="Pfam" id="PF00512">
    <property type="entry name" value="HisKA"/>
    <property type="match status" value="1"/>
</dbReference>
<sequence length="400" mass="44204">MTYSDHTNASHLPRTSLPLDVIQAVLDSVDDTMALVGPDGEILAVNHPWQEFMSQNHGEQLSCGVGANYLQVCEGASGPNAAEGLPVGRALASVLNGSVPHFEMEYPCHGPALDRWFVVRIRPLQHGTERYALVTHLDVTARWLTAQRRSDLDVEVAHEVQLRTRNLQAENDELDSFVGAVSHDLRTPLRHLQGFLGLLRQRLEPRGLAEEDLRLLDVLSASSLRLNRMLDELLALARVSRQALSFHQVNLSEVIRDAWGNLTPELQDREVDWQCGELPRVYGEPELLRLAFENLLNNALKYTAGQPVACIQVSCELGISEAVIAVHDNGVGFDPRYASRLFGAFQRLHSDREFSGVGMGLANVKRIVQRHGGRVWAEAQPGRGATFFLALPLQPPPGPG</sequence>
<dbReference type="InterPro" id="IPR050351">
    <property type="entry name" value="BphY/WalK/GraS-like"/>
</dbReference>
<comment type="catalytic activity">
    <reaction evidence="1">
        <text>ATP + protein L-histidine = ADP + protein N-phospho-L-histidine.</text>
        <dbReference type="EC" id="2.7.13.3"/>
    </reaction>
</comment>
<geneLocation type="plasmid" evidence="7">
    <name>pDson02</name>
</geneLocation>
<evidence type="ECO:0000256" key="4">
    <source>
        <dbReference type="ARBA" id="ARBA00022679"/>
    </source>
</evidence>
<evidence type="ECO:0000256" key="2">
    <source>
        <dbReference type="ARBA" id="ARBA00012438"/>
    </source>
</evidence>